<evidence type="ECO:0000313" key="2">
    <source>
        <dbReference type="EMBL" id="CAH8386233.1"/>
    </source>
</evidence>
<comment type="caution">
    <text evidence="2">The sequence shown here is derived from an EMBL/GenBank/DDBJ whole genome shotgun (WGS) entry which is preliminary data.</text>
</comment>
<dbReference type="Proteomes" id="UP001642260">
    <property type="component" value="Unassembled WGS sequence"/>
</dbReference>
<dbReference type="AlphaFoldDB" id="A0ABC8LR08"/>
<dbReference type="EMBL" id="CAKOAT010701820">
    <property type="protein sequence ID" value="CAH8386233.1"/>
    <property type="molecule type" value="Genomic_DNA"/>
</dbReference>
<sequence>MRGREHRRGFSPDHRCKPYSRYEYKTRDHGGNMTWREKAGNKTRRGNGMEKDESTGEELDCAESSKGIVPYEQPENDTYPAGDLRCQGSDGIKGDQKNNSKRVGSMIVSSPEFRHLTMEENVTIRSRSVARSLAYSPNNQENPLRGEQRIDALNDMDAQEENEGHMMDVDEFVDDGYEAKESRVPPSRFSTIKIISYNQSEGEVKVF</sequence>
<accession>A0ABC8LR08</accession>
<evidence type="ECO:0000313" key="3">
    <source>
        <dbReference type="Proteomes" id="UP001642260"/>
    </source>
</evidence>
<reference evidence="2 3" key="1">
    <citation type="submission" date="2022-03" db="EMBL/GenBank/DDBJ databases">
        <authorList>
            <person name="Macdonald S."/>
            <person name="Ahmed S."/>
            <person name="Newling K."/>
        </authorList>
    </citation>
    <scope>NUCLEOTIDE SEQUENCE [LARGE SCALE GENOMIC DNA]</scope>
</reference>
<evidence type="ECO:0000256" key="1">
    <source>
        <dbReference type="SAM" id="MobiDB-lite"/>
    </source>
</evidence>
<proteinExistence type="predicted"/>
<keyword evidence="3" id="KW-1185">Reference proteome</keyword>
<feature type="region of interest" description="Disordered" evidence="1">
    <location>
        <begin position="1"/>
        <end position="104"/>
    </location>
</feature>
<protein>
    <submittedName>
        <fullName evidence="2">Uncharacterized protein</fullName>
    </submittedName>
</protein>
<organism evidence="2 3">
    <name type="scientific">Eruca vesicaria subsp. sativa</name>
    <name type="common">Garden rocket</name>
    <name type="synonym">Eruca sativa</name>
    <dbReference type="NCBI Taxonomy" id="29727"/>
    <lineage>
        <taxon>Eukaryota</taxon>
        <taxon>Viridiplantae</taxon>
        <taxon>Streptophyta</taxon>
        <taxon>Embryophyta</taxon>
        <taxon>Tracheophyta</taxon>
        <taxon>Spermatophyta</taxon>
        <taxon>Magnoliopsida</taxon>
        <taxon>eudicotyledons</taxon>
        <taxon>Gunneridae</taxon>
        <taxon>Pentapetalae</taxon>
        <taxon>rosids</taxon>
        <taxon>malvids</taxon>
        <taxon>Brassicales</taxon>
        <taxon>Brassicaceae</taxon>
        <taxon>Brassiceae</taxon>
        <taxon>Eruca</taxon>
    </lineage>
</organism>
<name>A0ABC8LR08_ERUVS</name>
<gene>
    <name evidence="2" type="ORF">ERUC_LOCUS38716</name>
</gene>
<feature type="compositionally biased region" description="Basic and acidic residues" evidence="1">
    <location>
        <begin position="8"/>
        <end position="40"/>
    </location>
</feature>